<evidence type="ECO:0000256" key="4">
    <source>
        <dbReference type="ARBA" id="ARBA00022475"/>
    </source>
</evidence>
<keyword evidence="4" id="KW-1003">Cell membrane</keyword>
<protein>
    <submittedName>
        <fullName evidence="13">Cytochrome c-type protein NapC</fullName>
    </submittedName>
</protein>
<evidence type="ECO:0000313" key="13">
    <source>
        <dbReference type="EMBL" id="PRJ65620.1"/>
    </source>
</evidence>
<dbReference type="AlphaFoldDB" id="A0A2S9RS43"/>
<gene>
    <name evidence="13" type="primary">napC</name>
    <name evidence="13" type="ORF">BV102_01659</name>
</gene>
<evidence type="ECO:0000256" key="2">
    <source>
        <dbReference type="ARBA" id="ARBA00007395"/>
    </source>
</evidence>
<keyword evidence="5" id="KW-0349">Heme</keyword>
<dbReference type="InterPro" id="IPR005126">
    <property type="entry name" value="NapC/NirT_cyt_c_N"/>
</dbReference>
<sequence>MKNKIKAFFLKPSNRIGFGLLVTLGFIAGAISWQQLNNVIDATSTEKFCISCHTMQQPLEEFKQFVHWKNNSGVRATCSDRHVPHEKTDKFARKMQAIREVFAEFTGKFKNEGTFE</sequence>
<dbReference type="GO" id="GO:0046872">
    <property type="term" value="F:metal ion binding"/>
    <property type="evidence" value="ECO:0007669"/>
    <property type="project" value="UniProtKB-KW"/>
</dbReference>
<dbReference type="GO" id="GO:0009061">
    <property type="term" value="P:anaerobic respiration"/>
    <property type="evidence" value="ECO:0007669"/>
    <property type="project" value="TreeGrafter"/>
</dbReference>
<evidence type="ECO:0000256" key="11">
    <source>
        <dbReference type="ARBA" id="ARBA00023136"/>
    </source>
</evidence>
<dbReference type="GO" id="GO:0005886">
    <property type="term" value="C:plasma membrane"/>
    <property type="evidence" value="ECO:0007669"/>
    <property type="project" value="UniProtKB-SubCell"/>
</dbReference>
<keyword evidence="9" id="KW-1133">Transmembrane helix</keyword>
<evidence type="ECO:0000256" key="3">
    <source>
        <dbReference type="ARBA" id="ARBA00022448"/>
    </source>
</evidence>
<dbReference type="InterPro" id="IPR036280">
    <property type="entry name" value="Multihaem_cyt_sf"/>
</dbReference>
<reference evidence="13 14" key="1">
    <citation type="submission" date="2017-04" db="EMBL/GenBank/DDBJ databases">
        <title>Haemophilus influenzae in COPD genome sequencing project.</title>
        <authorList>
            <person name="Murphy T.F."/>
            <person name="Kong Y."/>
            <person name="Nadendla S."/>
            <person name="Tettelin H."/>
            <person name="Pettigrew M."/>
        </authorList>
    </citation>
    <scope>NUCLEOTIDE SEQUENCE [LARGE SCALE GENOMIC DNA]</scope>
    <source>
        <strain evidence="13 14">56P127H1</strain>
    </source>
</reference>
<evidence type="ECO:0000256" key="8">
    <source>
        <dbReference type="ARBA" id="ARBA00022982"/>
    </source>
</evidence>
<keyword evidence="6" id="KW-0812">Transmembrane</keyword>
<evidence type="ECO:0000256" key="10">
    <source>
        <dbReference type="ARBA" id="ARBA00023004"/>
    </source>
</evidence>
<keyword evidence="3" id="KW-0813">Transport</keyword>
<dbReference type="SUPFAM" id="SSF48695">
    <property type="entry name" value="Multiheme cytochromes"/>
    <property type="match status" value="1"/>
</dbReference>
<dbReference type="InterPro" id="IPR038266">
    <property type="entry name" value="NapC/NirT_cytc_sf"/>
</dbReference>
<proteinExistence type="inferred from homology"/>
<evidence type="ECO:0000313" key="14">
    <source>
        <dbReference type="Proteomes" id="UP000238532"/>
    </source>
</evidence>
<keyword evidence="11" id="KW-0472">Membrane</keyword>
<comment type="subcellular location">
    <subcellularLocation>
        <location evidence="1">Cell membrane</location>
    </subcellularLocation>
</comment>
<feature type="domain" description="NapC/NirT cytochrome c N-terminal" evidence="12">
    <location>
        <begin position="12"/>
        <end position="116"/>
    </location>
</feature>
<keyword evidence="8" id="KW-0249">Electron transport</keyword>
<evidence type="ECO:0000256" key="6">
    <source>
        <dbReference type="ARBA" id="ARBA00022692"/>
    </source>
</evidence>
<evidence type="ECO:0000259" key="12">
    <source>
        <dbReference type="Pfam" id="PF03264"/>
    </source>
</evidence>
<accession>A0A2S9RS43</accession>
<dbReference type="Proteomes" id="UP000238532">
    <property type="component" value="Unassembled WGS sequence"/>
</dbReference>
<dbReference type="Pfam" id="PF03264">
    <property type="entry name" value="Cytochrom_NNT"/>
    <property type="match status" value="1"/>
</dbReference>
<dbReference type="EMBL" id="NEBY01000075">
    <property type="protein sequence ID" value="PRJ65620.1"/>
    <property type="molecule type" value="Genomic_DNA"/>
</dbReference>
<dbReference type="PANTHER" id="PTHR30333:SF1">
    <property type="entry name" value="CYTOCHROME C-TYPE PROTEIN NAPC"/>
    <property type="match status" value="1"/>
</dbReference>
<evidence type="ECO:0000256" key="5">
    <source>
        <dbReference type="ARBA" id="ARBA00022617"/>
    </source>
</evidence>
<evidence type="ECO:0000256" key="7">
    <source>
        <dbReference type="ARBA" id="ARBA00022723"/>
    </source>
</evidence>
<keyword evidence="7" id="KW-0479">Metal-binding</keyword>
<evidence type="ECO:0000256" key="9">
    <source>
        <dbReference type="ARBA" id="ARBA00022989"/>
    </source>
</evidence>
<organism evidence="13 14">
    <name type="scientific">Haemophilus influenzae</name>
    <dbReference type="NCBI Taxonomy" id="727"/>
    <lineage>
        <taxon>Bacteria</taxon>
        <taxon>Pseudomonadati</taxon>
        <taxon>Pseudomonadota</taxon>
        <taxon>Gammaproteobacteria</taxon>
        <taxon>Pasteurellales</taxon>
        <taxon>Pasteurellaceae</taxon>
        <taxon>Haemophilus</taxon>
    </lineage>
</organism>
<dbReference type="Gene3D" id="1.10.3820.10">
    <property type="entry name" value="Di-heme elbow motif domain"/>
    <property type="match status" value="1"/>
</dbReference>
<dbReference type="PANTHER" id="PTHR30333">
    <property type="entry name" value="CYTOCHROME C-TYPE PROTEIN"/>
    <property type="match status" value="1"/>
</dbReference>
<comment type="caution">
    <text evidence="13">The sequence shown here is derived from an EMBL/GenBank/DDBJ whole genome shotgun (WGS) entry which is preliminary data.</text>
</comment>
<name>A0A2S9RS43_HAEIF</name>
<comment type="similarity">
    <text evidence="2">Belongs to the NapC/NirT/NrfH family.</text>
</comment>
<keyword evidence="10" id="KW-0408">Iron</keyword>
<dbReference type="GO" id="GO:0009055">
    <property type="term" value="F:electron transfer activity"/>
    <property type="evidence" value="ECO:0007669"/>
    <property type="project" value="TreeGrafter"/>
</dbReference>
<dbReference type="InterPro" id="IPR051174">
    <property type="entry name" value="Cytochrome_c-type_ET"/>
</dbReference>
<evidence type="ECO:0000256" key="1">
    <source>
        <dbReference type="ARBA" id="ARBA00004236"/>
    </source>
</evidence>